<feature type="domain" description="Ig-like" evidence="3">
    <location>
        <begin position="612"/>
        <end position="695"/>
    </location>
</feature>
<evidence type="ECO:0000256" key="2">
    <source>
        <dbReference type="SAM" id="MobiDB-lite"/>
    </source>
</evidence>
<feature type="compositionally biased region" description="Polar residues" evidence="2">
    <location>
        <begin position="30"/>
        <end position="59"/>
    </location>
</feature>
<feature type="compositionally biased region" description="Low complexity" evidence="2">
    <location>
        <begin position="169"/>
        <end position="192"/>
    </location>
</feature>
<evidence type="ECO:0000313" key="5">
    <source>
        <dbReference type="Proteomes" id="UP000494165"/>
    </source>
</evidence>
<dbReference type="PROSITE" id="PS50835">
    <property type="entry name" value="IG_LIKE"/>
    <property type="match status" value="3"/>
</dbReference>
<comment type="caution">
    <text evidence="4">The sequence shown here is derived from an EMBL/GenBank/DDBJ whole genome shotgun (WGS) entry which is preliminary data.</text>
</comment>
<dbReference type="OrthoDB" id="2152335at2759"/>
<evidence type="ECO:0000313" key="4">
    <source>
        <dbReference type="EMBL" id="CAB3387542.1"/>
    </source>
</evidence>
<dbReference type="PANTHER" id="PTHR47633">
    <property type="entry name" value="IMMUNOGLOBULIN"/>
    <property type="match status" value="1"/>
</dbReference>
<dbReference type="Pfam" id="PF07679">
    <property type="entry name" value="I-set"/>
    <property type="match status" value="3"/>
</dbReference>
<dbReference type="CDD" id="cd00096">
    <property type="entry name" value="Ig"/>
    <property type="match status" value="1"/>
</dbReference>
<dbReference type="PANTHER" id="PTHR47633:SF4">
    <property type="entry name" value="MYOPALLADIN ISOFORM X1"/>
    <property type="match status" value="1"/>
</dbReference>
<feature type="coiled-coil region" evidence="1">
    <location>
        <begin position="391"/>
        <end position="446"/>
    </location>
</feature>
<dbReference type="EMBL" id="CADEPI010000587">
    <property type="protein sequence ID" value="CAB3387542.1"/>
    <property type="molecule type" value="Genomic_DNA"/>
</dbReference>
<dbReference type="FunFam" id="2.60.40.10:FF:001452">
    <property type="entry name" value="Uncharacterized protein, isoform F"/>
    <property type="match status" value="1"/>
</dbReference>
<reference evidence="4 5" key="1">
    <citation type="submission" date="2020-04" db="EMBL/GenBank/DDBJ databases">
        <authorList>
            <person name="Alioto T."/>
            <person name="Alioto T."/>
            <person name="Gomez Garrido J."/>
        </authorList>
    </citation>
    <scope>NUCLEOTIDE SEQUENCE [LARGE SCALE GENOMIC DNA]</scope>
</reference>
<dbReference type="InterPro" id="IPR007110">
    <property type="entry name" value="Ig-like_dom"/>
</dbReference>
<evidence type="ECO:0000256" key="1">
    <source>
        <dbReference type="SAM" id="Coils"/>
    </source>
</evidence>
<dbReference type="InterPro" id="IPR003598">
    <property type="entry name" value="Ig_sub2"/>
</dbReference>
<dbReference type="SUPFAM" id="SSF48726">
    <property type="entry name" value="Immunoglobulin"/>
    <property type="match status" value="3"/>
</dbReference>
<feature type="region of interest" description="Disordered" evidence="2">
    <location>
        <begin position="156"/>
        <end position="212"/>
    </location>
</feature>
<sequence>MKAIFNVRTTANGKPPLDDVRVMEPRPSRTKQPPTTGNGRAESRPSQASDSQVQTLPSITRSLRDRRCCDGDTVTFECGLAPTPEQPDVRLEKDGKPLVIEGNLVAEQDSAFARMTILQVYPEDEGEYTCVVRSKLGKVTTSACLIIDVPEEKEALVSGQLSRPPGLLSTESTPRSTPRTTPSRSKSPSMPTERGAPSTWTPPAPTRSVNKRHRLKAAPPKFYAIPHNKVVEEGATVRFQCAIAGHPTPWVTWDTDGLILTPSRRLTIKEKDDLRIVEISEVSVEDAGLYRVTLENDVGRVEASARLDVIVTASIWWLGSGCGLHLTGRRRSLCWLIAVDVKKETEPGTACTISQPVSKKEPLQILKVEEMVETEELCQMDKLLEDQRKIIFEIQIKLDEKQKELEELRQSLDTQHSAVDRLEAEKQQLQQRLLETDEKLEKSVNHDETEHVWRELDERRRQVEQLSREKVALEVGLKLAAFLAALLRRPHLLASFPAANRSSLLQLLDQSRSLDASALAVPAALEDSLLDHIHKFLDVPQHFIHEVVDETGREEGAMVNVRSTANGKPPLDDVRVIELRTSRTKQPPQLRMEELSRDHHRPVTHSKVQTLPSITRSLRDRRCCDGDTVTFECGLAPTPVQPDVRWEKDGKPLVIEGDLVAEPNSAFARLTILQVYPEDEGEYTCVVRSKLGKVTTSACPIVDVTASIWWLGSSCGLRLSGRRRSLCWLIAVVVKKEAEPGTACTSAHAWLAAGGGTAIPAAGACGGTLALAVSVSTVVPLLS</sequence>
<feature type="region of interest" description="Disordered" evidence="2">
    <location>
        <begin position="585"/>
        <end position="605"/>
    </location>
</feature>
<keyword evidence="5" id="KW-1185">Reference proteome</keyword>
<name>A0A8S1E262_9INSE</name>
<dbReference type="InterPro" id="IPR003599">
    <property type="entry name" value="Ig_sub"/>
</dbReference>
<dbReference type="InterPro" id="IPR013098">
    <property type="entry name" value="Ig_I-set"/>
</dbReference>
<feature type="region of interest" description="Disordered" evidence="2">
    <location>
        <begin position="1"/>
        <end position="59"/>
    </location>
</feature>
<dbReference type="SMART" id="SM00409">
    <property type="entry name" value="IG"/>
    <property type="match status" value="3"/>
</dbReference>
<organism evidence="4 5">
    <name type="scientific">Cloeon dipterum</name>
    <dbReference type="NCBI Taxonomy" id="197152"/>
    <lineage>
        <taxon>Eukaryota</taxon>
        <taxon>Metazoa</taxon>
        <taxon>Ecdysozoa</taxon>
        <taxon>Arthropoda</taxon>
        <taxon>Hexapoda</taxon>
        <taxon>Insecta</taxon>
        <taxon>Pterygota</taxon>
        <taxon>Palaeoptera</taxon>
        <taxon>Ephemeroptera</taxon>
        <taxon>Pisciforma</taxon>
        <taxon>Baetidae</taxon>
        <taxon>Cloeon</taxon>
    </lineage>
</organism>
<dbReference type="Gene3D" id="2.60.40.10">
    <property type="entry name" value="Immunoglobulins"/>
    <property type="match status" value="3"/>
</dbReference>
<proteinExistence type="predicted"/>
<feature type="compositionally biased region" description="Basic and acidic residues" evidence="2">
    <location>
        <begin position="16"/>
        <end position="27"/>
    </location>
</feature>
<gene>
    <name evidence="4" type="ORF">CLODIP_2_CD05740</name>
</gene>
<protein>
    <recommendedName>
        <fullName evidence="3">Ig-like domain-containing protein</fullName>
    </recommendedName>
</protein>
<dbReference type="AlphaFoldDB" id="A0A8S1E262"/>
<evidence type="ECO:0000259" key="3">
    <source>
        <dbReference type="PROSITE" id="PS50835"/>
    </source>
</evidence>
<dbReference type="InterPro" id="IPR013783">
    <property type="entry name" value="Ig-like_fold"/>
</dbReference>
<dbReference type="Proteomes" id="UP000494165">
    <property type="component" value="Unassembled WGS sequence"/>
</dbReference>
<keyword evidence="1" id="KW-0175">Coiled coil</keyword>
<dbReference type="InterPro" id="IPR036179">
    <property type="entry name" value="Ig-like_dom_sf"/>
</dbReference>
<dbReference type="SMART" id="SM00408">
    <property type="entry name" value="IGc2"/>
    <property type="match status" value="3"/>
</dbReference>
<feature type="domain" description="Ig-like" evidence="3">
    <location>
        <begin position="220"/>
        <end position="308"/>
    </location>
</feature>
<feature type="domain" description="Ig-like" evidence="3">
    <location>
        <begin position="57"/>
        <end position="140"/>
    </location>
</feature>
<accession>A0A8S1E262</accession>